<dbReference type="SUPFAM" id="SSF56524">
    <property type="entry name" value="Oxidoreductase molybdopterin-binding domain"/>
    <property type="match status" value="1"/>
</dbReference>
<gene>
    <name evidence="2" type="ORF">SAMN04488092_11499</name>
</gene>
<dbReference type="EMBL" id="FOEP01000014">
    <property type="protein sequence ID" value="SEQ84426.1"/>
    <property type="molecule type" value="Genomic_DNA"/>
</dbReference>
<protein>
    <recommendedName>
        <fullName evidence="1">Oxidoreductase molybdopterin-binding domain-containing protein</fullName>
    </recommendedName>
</protein>
<evidence type="ECO:0000313" key="2">
    <source>
        <dbReference type="EMBL" id="SEQ84426.1"/>
    </source>
</evidence>
<keyword evidence="3" id="KW-1185">Reference proteome</keyword>
<reference evidence="2 3" key="1">
    <citation type="submission" date="2016-10" db="EMBL/GenBank/DDBJ databases">
        <authorList>
            <person name="de Groot N.N."/>
        </authorList>
    </citation>
    <scope>NUCLEOTIDE SEQUENCE [LARGE SCALE GENOMIC DNA]</scope>
    <source>
        <strain evidence="2 3">DSM 22007</strain>
    </source>
</reference>
<dbReference type="InterPro" id="IPR000572">
    <property type="entry name" value="OxRdtase_Mopterin-bd_dom"/>
</dbReference>
<sequence>MSGFDHSALVVIGGGDMVKLWTILACFTALLAWSGGAGATDRQAEPCPTALDVVLQVTFEDGSARAARALTMADLMALPRSGFFTTTIWSEGTQHFQGVWLKDLLGALDVTEGVLTLSALNEYLIDIPVAEVDESDALIAYERNGAPMSARDKGPLWMVFPYDRDLRFQTETVFALSVWQMDRIEVGR</sequence>
<dbReference type="InterPro" id="IPR036374">
    <property type="entry name" value="OxRdtase_Mopterin-bd_sf"/>
</dbReference>
<dbReference type="AlphaFoldDB" id="A0A1H9JC48"/>
<dbReference type="STRING" id="657014.SAMN04488092_11499"/>
<evidence type="ECO:0000259" key="1">
    <source>
        <dbReference type="Pfam" id="PF00174"/>
    </source>
</evidence>
<accession>A0A1H9JC48</accession>
<proteinExistence type="predicted"/>
<evidence type="ECO:0000313" key="3">
    <source>
        <dbReference type="Proteomes" id="UP000198634"/>
    </source>
</evidence>
<name>A0A1H9JC48_9RHOB</name>
<dbReference type="Pfam" id="PF00174">
    <property type="entry name" value="Oxidored_molyb"/>
    <property type="match status" value="1"/>
</dbReference>
<organism evidence="2 3">
    <name type="scientific">Thalassovita taeanensis</name>
    <dbReference type="NCBI Taxonomy" id="657014"/>
    <lineage>
        <taxon>Bacteria</taxon>
        <taxon>Pseudomonadati</taxon>
        <taxon>Pseudomonadota</taxon>
        <taxon>Alphaproteobacteria</taxon>
        <taxon>Rhodobacterales</taxon>
        <taxon>Roseobacteraceae</taxon>
        <taxon>Thalassovita</taxon>
    </lineage>
</organism>
<dbReference type="Proteomes" id="UP000198634">
    <property type="component" value="Unassembled WGS sequence"/>
</dbReference>
<feature type="domain" description="Oxidoreductase molybdopterin-binding" evidence="1">
    <location>
        <begin position="89"/>
        <end position="161"/>
    </location>
</feature>
<dbReference type="Gene3D" id="3.90.420.10">
    <property type="entry name" value="Oxidoreductase, molybdopterin-binding domain"/>
    <property type="match status" value="1"/>
</dbReference>